<evidence type="ECO:0000313" key="2">
    <source>
        <dbReference type="Proteomes" id="UP001500503"/>
    </source>
</evidence>
<dbReference type="EMBL" id="BAABHF010000017">
    <property type="protein sequence ID" value="GAA4492177.1"/>
    <property type="molecule type" value="Genomic_DNA"/>
</dbReference>
<dbReference type="Proteomes" id="UP001500503">
    <property type="component" value="Unassembled WGS sequence"/>
</dbReference>
<comment type="caution">
    <text evidence="1">The sequence shown here is derived from an EMBL/GenBank/DDBJ whole genome shotgun (WGS) entry which is preliminary data.</text>
</comment>
<accession>A0ABP8PVL0</accession>
<organism evidence="1 2">
    <name type="scientific">Actinoallomurus oryzae</name>
    <dbReference type="NCBI Taxonomy" id="502180"/>
    <lineage>
        <taxon>Bacteria</taxon>
        <taxon>Bacillati</taxon>
        <taxon>Actinomycetota</taxon>
        <taxon>Actinomycetes</taxon>
        <taxon>Streptosporangiales</taxon>
        <taxon>Thermomonosporaceae</taxon>
        <taxon>Actinoallomurus</taxon>
    </lineage>
</organism>
<protein>
    <submittedName>
        <fullName evidence="1">Uncharacterized protein</fullName>
    </submittedName>
</protein>
<reference evidence="2" key="1">
    <citation type="journal article" date="2019" name="Int. J. Syst. Evol. Microbiol.">
        <title>The Global Catalogue of Microorganisms (GCM) 10K type strain sequencing project: providing services to taxonomists for standard genome sequencing and annotation.</title>
        <authorList>
            <consortium name="The Broad Institute Genomics Platform"/>
            <consortium name="The Broad Institute Genome Sequencing Center for Infectious Disease"/>
            <person name="Wu L."/>
            <person name="Ma J."/>
        </authorList>
    </citation>
    <scope>NUCLEOTIDE SEQUENCE [LARGE SCALE GENOMIC DNA]</scope>
    <source>
        <strain evidence="2">JCM 17933</strain>
    </source>
</reference>
<sequence>MTGGAVPDVSGTAPPGQGDWFGAVVGAESDVGWSLDGAAGGDDSVGGVVPPELGGVVVPPPGGAWHVTRALGPTWTGPSGVGVAVGVTVVSPGGHVPVTTCLPESDGWIEVGLGEELGLGVDGPPGGGWPWE</sequence>
<proteinExistence type="predicted"/>
<name>A0ABP8PVL0_9ACTN</name>
<gene>
    <name evidence="1" type="ORF">GCM10023191_027720</name>
</gene>
<keyword evidence="2" id="KW-1185">Reference proteome</keyword>
<evidence type="ECO:0000313" key="1">
    <source>
        <dbReference type="EMBL" id="GAA4492177.1"/>
    </source>
</evidence>